<dbReference type="PANTHER" id="PTHR31051:SF1">
    <property type="entry name" value="PROTEASOME ASSEMBLY CHAPERONE 3"/>
    <property type="match status" value="1"/>
</dbReference>
<protein>
    <submittedName>
        <fullName evidence="2">Proteasome assembly chaperone 3-like</fullName>
    </submittedName>
</protein>
<reference evidence="2" key="1">
    <citation type="submission" date="2025-08" db="UniProtKB">
        <authorList>
            <consortium name="RefSeq"/>
        </authorList>
    </citation>
    <scope>IDENTIFICATION</scope>
</reference>
<evidence type="ECO:0000313" key="2">
    <source>
        <dbReference type="RefSeq" id="XP_014662231.1"/>
    </source>
</evidence>
<dbReference type="PANTHER" id="PTHR31051">
    <property type="entry name" value="PROTEASOME ASSEMBLY CHAPERONE 3"/>
    <property type="match status" value="1"/>
</dbReference>
<dbReference type="RefSeq" id="XP_014662231.1">
    <property type="nucleotide sequence ID" value="XM_014806745.1"/>
</dbReference>
<dbReference type="GeneID" id="106805228"/>
<dbReference type="InterPro" id="IPR053720">
    <property type="entry name" value="Psm_Assembly_Chaperone"/>
</dbReference>
<keyword evidence="1" id="KW-1185">Reference proteome</keyword>
<organism evidence="1 2">
    <name type="scientific">Priapulus caudatus</name>
    <name type="common">Priapulid worm</name>
    <dbReference type="NCBI Taxonomy" id="37621"/>
    <lineage>
        <taxon>Eukaryota</taxon>
        <taxon>Metazoa</taxon>
        <taxon>Ecdysozoa</taxon>
        <taxon>Scalidophora</taxon>
        <taxon>Priapulida</taxon>
        <taxon>Priapulimorpha</taxon>
        <taxon>Priapulimorphida</taxon>
        <taxon>Priapulidae</taxon>
        <taxon>Priapulus</taxon>
    </lineage>
</organism>
<sequence length="127" mass="13530">MEVVASSAAFSDSVLKNKQISAKVQAIDTDIVCTAFADKTFIIVTQLGKIGGLILVTKDNVVGDCKEPTFSVRVLLGKDDAVHCVIARRIAAVTGLEKPVLVALALKDTSVATARELEELVRTCSVW</sequence>
<gene>
    <name evidence="2" type="primary">LOC106805228</name>
</gene>
<dbReference type="Pfam" id="PF10178">
    <property type="entry name" value="PAC3"/>
    <property type="match status" value="1"/>
</dbReference>
<accession>A0ABM1DQL0</accession>
<proteinExistence type="predicted"/>
<dbReference type="Proteomes" id="UP000695022">
    <property type="component" value="Unplaced"/>
</dbReference>
<dbReference type="Gene3D" id="3.30.230.90">
    <property type="match status" value="1"/>
</dbReference>
<evidence type="ECO:0000313" key="1">
    <source>
        <dbReference type="Proteomes" id="UP000695022"/>
    </source>
</evidence>
<dbReference type="InterPro" id="IPR018788">
    <property type="entry name" value="Proteasome_assmbl_chp_3"/>
</dbReference>
<name>A0ABM1DQL0_PRICU</name>